<name>A0A835UF47_VANPL</name>
<feature type="signal peptide" evidence="14">
    <location>
        <begin position="1"/>
        <end position="20"/>
    </location>
</feature>
<dbReference type="CDD" id="cd14066">
    <property type="entry name" value="STKc_IRAK"/>
    <property type="match status" value="1"/>
</dbReference>
<dbReference type="Gene3D" id="2.60.120.430">
    <property type="entry name" value="Galactose-binding lectin"/>
    <property type="match status" value="2"/>
</dbReference>
<comment type="caution">
    <text evidence="16">The sequence shown here is derived from an EMBL/GenBank/DDBJ whole genome shotgun (WGS) entry which is preliminary data.</text>
</comment>
<dbReference type="Pfam" id="PF12819">
    <property type="entry name" value="Malectin_like"/>
    <property type="match status" value="1"/>
</dbReference>
<evidence type="ECO:0000256" key="4">
    <source>
        <dbReference type="ARBA" id="ARBA00022692"/>
    </source>
</evidence>
<dbReference type="PROSITE" id="PS50011">
    <property type="entry name" value="PROTEIN_KINASE_DOM"/>
    <property type="match status" value="1"/>
</dbReference>
<evidence type="ECO:0000256" key="14">
    <source>
        <dbReference type="SAM" id="SignalP"/>
    </source>
</evidence>
<dbReference type="Pfam" id="PF07714">
    <property type="entry name" value="PK_Tyr_Ser-Thr"/>
    <property type="match status" value="1"/>
</dbReference>
<evidence type="ECO:0000256" key="9">
    <source>
        <dbReference type="ARBA" id="ARBA00022989"/>
    </source>
</evidence>
<dbReference type="GO" id="GO:0005886">
    <property type="term" value="C:plasma membrane"/>
    <property type="evidence" value="ECO:0007669"/>
    <property type="project" value="TreeGrafter"/>
</dbReference>
<dbReference type="FunFam" id="3.30.200.20:FF:000039">
    <property type="entry name" value="receptor-like protein kinase FERONIA"/>
    <property type="match status" value="1"/>
</dbReference>
<dbReference type="InterPro" id="IPR024788">
    <property type="entry name" value="Malectin-like_Carb-bd_dom"/>
</dbReference>
<keyword evidence="5 14" id="KW-0732">Signal</keyword>
<evidence type="ECO:0000256" key="11">
    <source>
        <dbReference type="ARBA" id="ARBA00023180"/>
    </source>
</evidence>
<dbReference type="GO" id="GO:0005524">
    <property type="term" value="F:ATP binding"/>
    <property type="evidence" value="ECO:0007669"/>
    <property type="project" value="UniProtKB-UniRule"/>
</dbReference>
<dbReference type="FunFam" id="1.10.510.10:FF:000252">
    <property type="entry name" value="Receptor-like protein kinase FERONIA"/>
    <property type="match status" value="1"/>
</dbReference>
<organism evidence="16 17">
    <name type="scientific">Vanilla planifolia</name>
    <name type="common">Vanilla</name>
    <dbReference type="NCBI Taxonomy" id="51239"/>
    <lineage>
        <taxon>Eukaryota</taxon>
        <taxon>Viridiplantae</taxon>
        <taxon>Streptophyta</taxon>
        <taxon>Embryophyta</taxon>
        <taxon>Tracheophyta</taxon>
        <taxon>Spermatophyta</taxon>
        <taxon>Magnoliopsida</taxon>
        <taxon>Liliopsida</taxon>
        <taxon>Asparagales</taxon>
        <taxon>Orchidaceae</taxon>
        <taxon>Vanilloideae</taxon>
        <taxon>Vanilleae</taxon>
        <taxon>Vanilla</taxon>
    </lineage>
</organism>
<evidence type="ECO:0000256" key="5">
    <source>
        <dbReference type="ARBA" id="ARBA00022729"/>
    </source>
</evidence>
<evidence type="ECO:0000256" key="13">
    <source>
        <dbReference type="SAM" id="Phobius"/>
    </source>
</evidence>
<dbReference type="PROSITE" id="PS00108">
    <property type="entry name" value="PROTEIN_KINASE_ST"/>
    <property type="match status" value="1"/>
</dbReference>
<dbReference type="AlphaFoldDB" id="A0A835UF47"/>
<keyword evidence="6 12" id="KW-0547">Nucleotide-binding</keyword>
<dbReference type="PANTHER" id="PTHR27003:SF318">
    <property type="entry name" value="OS03G0124200 PROTEIN"/>
    <property type="match status" value="1"/>
</dbReference>
<gene>
    <name evidence="16" type="ORF">HPP92_021016</name>
</gene>
<accession>A0A835UF47</accession>
<dbReference type="PROSITE" id="PS00107">
    <property type="entry name" value="PROTEIN_KINASE_ATP"/>
    <property type="match status" value="1"/>
</dbReference>
<sequence length="844" mass="94037">MANKKLLSLAFSLLLSFTSAFSPIFLNCGSSISTTISSDNPSRTFTPDEGYLLSPSNSKIASDSSSSSLPSIYSTARIFDSPSSYRFEVDPNAFYILRLHFLAFPSTSAALFNVSALDRYLLLSSTSLSFSSPSIKEFLLWVDTSPLHLTFSPAPNSNSQQIALINALELISSPANILKNIQPTYITENQNFPLDNFVPKAMETVYRINVGGPRITPVNDTLWRTWEPDDSFVFNLALSLNNFTSTQQIKYPTENGLNSTVAPEMVYSTARTLDTTAIADGMANVNFNLTWSFNASPNFQYFIRMHFCNNWFPSLPTFFFEVYLNGFSAKKDLNPGRQTNWNMMVPFYLDFVVDSPSSGGPLNVSIGPASNSNPINAMLNGLEIMKLNNSFLSLVGPFGLVQTDNNNHGKSHLVLILIPSVLGGLLLFLLFLVLGTYRRRKQPKSPKEQKETTPESWTQYNIEPKTDVSVLRASSNFTNPDSPRLKLGLHISFTDIAFATSNFDEKLVIGSGGFGKVYKGVLRDGTKVAIKRSMPGNRQGYPEFQTEIVVLSRIRHRHLVSLIGYCEEQSEMILVYEYMEKGSLKNYLYGFDLPCLSWKQRLEVCIGAARGLQYLHTAYAQSIIHRDVKSTNILLDENFAAKVSDFGLSRLGPSLGETHVSTAVKGTFGYLDPEYFKIQKLTDKSDIYSFGVVLFEVLCARPAIDDYVNLAELALNCQRQGQLEKIIDPKLVGKINENSLRKFAETAAKCLADYGVDRPSIGNVLWNLEYALQLQETQLRREPFEDSGTVDVSEIAVATVRRSPSSSRLKIEVEEDEGIAGTTREFSEMTTRMVFSQLVTGDGR</sequence>
<feature type="chain" id="PRO_5033033960" description="Protein kinase domain-containing protein" evidence="14">
    <location>
        <begin position="21"/>
        <end position="844"/>
    </location>
</feature>
<dbReference type="InterPro" id="IPR008271">
    <property type="entry name" value="Ser/Thr_kinase_AS"/>
</dbReference>
<keyword evidence="4 13" id="KW-0812">Transmembrane</keyword>
<evidence type="ECO:0000256" key="8">
    <source>
        <dbReference type="ARBA" id="ARBA00022840"/>
    </source>
</evidence>
<dbReference type="EMBL" id="JADCNL010000011">
    <property type="protein sequence ID" value="KAG0460719.1"/>
    <property type="molecule type" value="Genomic_DNA"/>
</dbReference>
<keyword evidence="8 12" id="KW-0067">ATP-binding</keyword>
<keyword evidence="11" id="KW-0325">Glycoprotein</keyword>
<dbReference type="InterPro" id="IPR001245">
    <property type="entry name" value="Ser-Thr/Tyr_kinase_cat_dom"/>
</dbReference>
<keyword evidence="17" id="KW-1185">Reference proteome</keyword>
<dbReference type="GO" id="GO:0009506">
    <property type="term" value="C:plasmodesma"/>
    <property type="evidence" value="ECO:0007669"/>
    <property type="project" value="TreeGrafter"/>
</dbReference>
<comment type="subcellular location">
    <subcellularLocation>
        <location evidence="1">Membrane</location>
        <topology evidence="1">Single-pass type I membrane protein</topology>
    </subcellularLocation>
</comment>
<dbReference type="Proteomes" id="UP000636800">
    <property type="component" value="Chromosome 11"/>
</dbReference>
<keyword evidence="10 13" id="KW-0472">Membrane</keyword>
<evidence type="ECO:0000256" key="10">
    <source>
        <dbReference type="ARBA" id="ARBA00023136"/>
    </source>
</evidence>
<evidence type="ECO:0000256" key="7">
    <source>
        <dbReference type="ARBA" id="ARBA00022777"/>
    </source>
</evidence>
<dbReference type="SMART" id="SM00220">
    <property type="entry name" value="S_TKc"/>
    <property type="match status" value="1"/>
</dbReference>
<dbReference type="InterPro" id="IPR017441">
    <property type="entry name" value="Protein_kinase_ATP_BS"/>
</dbReference>
<keyword evidence="7" id="KW-0418">Kinase</keyword>
<dbReference type="PANTHER" id="PTHR27003">
    <property type="entry name" value="OS07G0166700 PROTEIN"/>
    <property type="match status" value="1"/>
</dbReference>
<dbReference type="Gene3D" id="1.10.510.10">
    <property type="entry name" value="Transferase(Phosphotransferase) domain 1"/>
    <property type="match status" value="1"/>
</dbReference>
<reference evidence="16 17" key="1">
    <citation type="journal article" date="2020" name="Nat. Food">
        <title>A phased Vanilla planifolia genome enables genetic improvement of flavour and production.</title>
        <authorList>
            <person name="Hasing T."/>
            <person name="Tang H."/>
            <person name="Brym M."/>
            <person name="Khazi F."/>
            <person name="Huang T."/>
            <person name="Chambers A.H."/>
        </authorList>
    </citation>
    <scope>NUCLEOTIDE SEQUENCE [LARGE SCALE GENOMIC DNA]</scope>
    <source>
        <tissue evidence="16">Leaf</tissue>
    </source>
</reference>
<dbReference type="SUPFAM" id="SSF56112">
    <property type="entry name" value="Protein kinase-like (PK-like)"/>
    <property type="match status" value="1"/>
</dbReference>
<feature type="binding site" evidence="12">
    <location>
        <position position="531"/>
    </location>
    <ligand>
        <name>ATP</name>
        <dbReference type="ChEBI" id="CHEBI:30616"/>
    </ligand>
</feature>
<evidence type="ECO:0000313" key="16">
    <source>
        <dbReference type="EMBL" id="KAG0460719.1"/>
    </source>
</evidence>
<evidence type="ECO:0000256" key="6">
    <source>
        <dbReference type="ARBA" id="ARBA00022741"/>
    </source>
</evidence>
<evidence type="ECO:0000259" key="15">
    <source>
        <dbReference type="PROSITE" id="PS50011"/>
    </source>
</evidence>
<keyword evidence="2" id="KW-0723">Serine/threonine-protein kinase</keyword>
<evidence type="ECO:0000256" key="12">
    <source>
        <dbReference type="PROSITE-ProRule" id="PRU10141"/>
    </source>
</evidence>
<keyword evidence="9 13" id="KW-1133">Transmembrane helix</keyword>
<evidence type="ECO:0000313" key="17">
    <source>
        <dbReference type="Proteomes" id="UP000636800"/>
    </source>
</evidence>
<dbReference type="FunFam" id="2.60.120.430:FF:000013">
    <property type="entry name" value="Putative receptor-like protein kinase"/>
    <property type="match status" value="1"/>
</dbReference>
<keyword evidence="3" id="KW-0808">Transferase</keyword>
<dbReference type="GO" id="GO:0004674">
    <property type="term" value="F:protein serine/threonine kinase activity"/>
    <property type="evidence" value="ECO:0007669"/>
    <property type="project" value="UniProtKB-KW"/>
</dbReference>
<protein>
    <recommendedName>
        <fullName evidence="15">Protein kinase domain-containing protein</fullName>
    </recommendedName>
</protein>
<dbReference type="InterPro" id="IPR045272">
    <property type="entry name" value="ANXUR1/2-like"/>
</dbReference>
<evidence type="ECO:0000256" key="1">
    <source>
        <dbReference type="ARBA" id="ARBA00004479"/>
    </source>
</evidence>
<dbReference type="Gene3D" id="3.30.200.20">
    <property type="entry name" value="Phosphorylase Kinase, domain 1"/>
    <property type="match status" value="1"/>
</dbReference>
<evidence type="ECO:0000256" key="3">
    <source>
        <dbReference type="ARBA" id="ARBA00022679"/>
    </source>
</evidence>
<proteinExistence type="predicted"/>
<dbReference type="InterPro" id="IPR000719">
    <property type="entry name" value="Prot_kinase_dom"/>
</dbReference>
<feature type="domain" description="Protein kinase" evidence="15">
    <location>
        <begin position="503"/>
        <end position="771"/>
    </location>
</feature>
<feature type="transmembrane region" description="Helical" evidence="13">
    <location>
        <begin position="413"/>
        <end position="437"/>
    </location>
</feature>
<evidence type="ECO:0000256" key="2">
    <source>
        <dbReference type="ARBA" id="ARBA00022527"/>
    </source>
</evidence>
<dbReference type="GO" id="GO:0004714">
    <property type="term" value="F:transmembrane receptor protein tyrosine kinase activity"/>
    <property type="evidence" value="ECO:0007669"/>
    <property type="project" value="InterPro"/>
</dbReference>
<dbReference type="InterPro" id="IPR011009">
    <property type="entry name" value="Kinase-like_dom_sf"/>
</dbReference>